<protein>
    <submittedName>
        <fullName evidence="1">Uncharacterized protein</fullName>
    </submittedName>
</protein>
<reference evidence="1" key="1">
    <citation type="submission" date="2018-02" db="EMBL/GenBank/DDBJ databases">
        <title>Rhizophora mucronata_Transcriptome.</title>
        <authorList>
            <person name="Meera S.P."/>
            <person name="Sreeshan A."/>
            <person name="Augustine A."/>
        </authorList>
    </citation>
    <scope>NUCLEOTIDE SEQUENCE</scope>
    <source>
        <tissue evidence="1">Leaf</tissue>
    </source>
</reference>
<proteinExistence type="predicted"/>
<dbReference type="AlphaFoldDB" id="A0A2P2IYW3"/>
<sequence>MDSIISHMTYCYWDSLGMDLAVDPEDDTCIPNARGNTH</sequence>
<evidence type="ECO:0000313" key="1">
    <source>
        <dbReference type="EMBL" id="MBW86424.1"/>
    </source>
</evidence>
<name>A0A2P2IYW3_RHIMU</name>
<organism evidence="1">
    <name type="scientific">Rhizophora mucronata</name>
    <name type="common">Asiatic mangrove</name>
    <dbReference type="NCBI Taxonomy" id="61149"/>
    <lineage>
        <taxon>Eukaryota</taxon>
        <taxon>Viridiplantae</taxon>
        <taxon>Streptophyta</taxon>
        <taxon>Embryophyta</taxon>
        <taxon>Tracheophyta</taxon>
        <taxon>Spermatophyta</taxon>
        <taxon>Magnoliopsida</taxon>
        <taxon>eudicotyledons</taxon>
        <taxon>Gunneridae</taxon>
        <taxon>Pentapetalae</taxon>
        <taxon>rosids</taxon>
        <taxon>fabids</taxon>
        <taxon>Malpighiales</taxon>
        <taxon>Rhizophoraceae</taxon>
        <taxon>Rhizophora</taxon>
    </lineage>
</organism>
<dbReference type="EMBL" id="GGEC01005941">
    <property type="protein sequence ID" value="MBW86424.1"/>
    <property type="molecule type" value="Transcribed_RNA"/>
</dbReference>
<accession>A0A2P2IYW3</accession>